<reference evidence="1 2" key="1">
    <citation type="submission" date="2019-10" db="EMBL/GenBank/DDBJ databases">
        <title>Evaluation of single-gene subtyping targets for Pseudomonas.</title>
        <authorList>
            <person name="Reichler S.J."/>
            <person name="Orsi R.H."/>
            <person name="Wiedmann M."/>
            <person name="Martin N.H."/>
            <person name="Murphy S.I."/>
        </authorList>
    </citation>
    <scope>NUCLEOTIDE SEQUENCE [LARGE SCALE GENOMIC DNA]</scope>
    <source>
        <strain evidence="1 2">FSL R10-2107</strain>
    </source>
</reference>
<proteinExistence type="predicted"/>
<protein>
    <submittedName>
        <fullName evidence="1">Isochorismate synthase</fullName>
    </submittedName>
</protein>
<accession>A0A7X2CLF3</accession>
<feature type="non-terminal residue" evidence="1">
    <location>
        <position position="86"/>
    </location>
</feature>
<evidence type="ECO:0000313" key="1">
    <source>
        <dbReference type="EMBL" id="MQU35554.1"/>
    </source>
</evidence>
<dbReference type="EMBL" id="WIVX01000437">
    <property type="protein sequence ID" value="MQU35554.1"/>
    <property type="molecule type" value="Genomic_DNA"/>
</dbReference>
<evidence type="ECO:0000313" key="2">
    <source>
        <dbReference type="Proteomes" id="UP000470186"/>
    </source>
</evidence>
<dbReference type="Proteomes" id="UP000470186">
    <property type="component" value="Unassembled WGS sequence"/>
</dbReference>
<gene>
    <name evidence="1" type="ORF">GHO30_30140</name>
</gene>
<sequence>MNLDALLKVFQTAHQRAVAYQRPVIAVSSHPAPTLEALALYEAHRQGFFWRAHSPDLTLFGLGCAWQIEASGPQRMLDVDRQWFAL</sequence>
<organism evidence="1 2">
    <name type="scientific">Pseudomonas helleri</name>
    <dbReference type="NCBI Taxonomy" id="1608996"/>
    <lineage>
        <taxon>Bacteria</taxon>
        <taxon>Pseudomonadati</taxon>
        <taxon>Pseudomonadota</taxon>
        <taxon>Gammaproteobacteria</taxon>
        <taxon>Pseudomonadales</taxon>
        <taxon>Pseudomonadaceae</taxon>
        <taxon>Pseudomonas</taxon>
    </lineage>
</organism>
<dbReference type="AlphaFoldDB" id="A0A7X2CLF3"/>
<keyword evidence="2" id="KW-1185">Reference proteome</keyword>
<name>A0A7X2CLF3_9PSED</name>
<comment type="caution">
    <text evidence="1">The sequence shown here is derived from an EMBL/GenBank/DDBJ whole genome shotgun (WGS) entry which is preliminary data.</text>
</comment>